<evidence type="ECO:0000256" key="1">
    <source>
        <dbReference type="ARBA" id="ARBA00022603"/>
    </source>
</evidence>
<keyword evidence="1 6" id="KW-0489">Methyltransferase</keyword>
<dbReference type="Pfam" id="PF08241">
    <property type="entry name" value="Methyltransf_11"/>
    <property type="match status" value="1"/>
</dbReference>
<proteinExistence type="predicted"/>
<dbReference type="SUPFAM" id="SSF53335">
    <property type="entry name" value="S-adenosyl-L-methionine-dependent methyltransferases"/>
    <property type="match status" value="1"/>
</dbReference>
<organism evidence="6 7">
    <name type="scientific">Aquisalimonas asiatica</name>
    <dbReference type="NCBI Taxonomy" id="406100"/>
    <lineage>
        <taxon>Bacteria</taxon>
        <taxon>Pseudomonadati</taxon>
        <taxon>Pseudomonadota</taxon>
        <taxon>Gammaproteobacteria</taxon>
        <taxon>Chromatiales</taxon>
        <taxon>Ectothiorhodospiraceae</taxon>
        <taxon>Aquisalimonas</taxon>
    </lineage>
</organism>
<dbReference type="OrthoDB" id="529208at2"/>
<dbReference type="PANTHER" id="PTHR44068">
    <property type="entry name" value="ZGC:194242"/>
    <property type="match status" value="1"/>
</dbReference>
<keyword evidence="2 6" id="KW-0808">Transferase</keyword>
<evidence type="ECO:0000256" key="3">
    <source>
        <dbReference type="ARBA" id="ARBA00022691"/>
    </source>
</evidence>
<evidence type="ECO:0000313" key="7">
    <source>
        <dbReference type="Proteomes" id="UP000199657"/>
    </source>
</evidence>
<dbReference type="GO" id="GO:0019286">
    <property type="term" value="P:glycine betaine biosynthetic process from glycine"/>
    <property type="evidence" value="ECO:0007669"/>
    <property type="project" value="UniProtKB-ARBA"/>
</dbReference>
<dbReference type="Proteomes" id="UP000199657">
    <property type="component" value="Unassembled WGS sequence"/>
</dbReference>
<evidence type="ECO:0000259" key="5">
    <source>
        <dbReference type="Pfam" id="PF08241"/>
    </source>
</evidence>
<feature type="domain" description="Methyltransferase type 11" evidence="5">
    <location>
        <begin position="72"/>
        <end position="170"/>
    </location>
</feature>
<gene>
    <name evidence="6" type="ORF">SAMN04488052_104391</name>
</gene>
<dbReference type="EMBL" id="FOEG01000004">
    <property type="protein sequence ID" value="SEO93179.1"/>
    <property type="molecule type" value="Genomic_DNA"/>
</dbReference>
<dbReference type="STRING" id="406100.SAMN04488052_104391"/>
<evidence type="ECO:0000256" key="2">
    <source>
        <dbReference type="ARBA" id="ARBA00022679"/>
    </source>
</evidence>
<dbReference type="FunFam" id="3.40.50.150:FF:000461">
    <property type="entry name" value="Sarcosine/dimethylglycine N-methyltransferase"/>
    <property type="match status" value="1"/>
</dbReference>
<dbReference type="RefSeq" id="WP_091643948.1">
    <property type="nucleotide sequence ID" value="NZ_FOEG01000004.1"/>
</dbReference>
<dbReference type="Gene3D" id="3.40.50.150">
    <property type="entry name" value="Vaccinia Virus protein VP39"/>
    <property type="match status" value="1"/>
</dbReference>
<evidence type="ECO:0000313" key="6">
    <source>
        <dbReference type="EMBL" id="SEO93179.1"/>
    </source>
</evidence>
<keyword evidence="7" id="KW-1185">Reference proteome</keyword>
<accession>A0A1H8TQ84</accession>
<dbReference type="CDD" id="cd02440">
    <property type="entry name" value="AdoMet_MTases"/>
    <property type="match status" value="1"/>
</dbReference>
<dbReference type="PANTHER" id="PTHR44068:SF11">
    <property type="entry name" value="GERANYL DIPHOSPHATE 2-C-METHYLTRANSFERASE"/>
    <property type="match status" value="1"/>
</dbReference>
<dbReference type="GO" id="GO:0032259">
    <property type="term" value="P:methylation"/>
    <property type="evidence" value="ECO:0007669"/>
    <property type="project" value="UniProtKB-KW"/>
</dbReference>
<comment type="pathway">
    <text evidence="4">Amine and polyamine biosynthesis; betaine biosynthesis via glycine pathway; betaine from glycine: step 3/3.</text>
</comment>
<reference evidence="6 7" key="1">
    <citation type="submission" date="2016-10" db="EMBL/GenBank/DDBJ databases">
        <authorList>
            <person name="de Groot N.N."/>
        </authorList>
    </citation>
    <scope>NUCLEOTIDE SEQUENCE [LARGE SCALE GENOMIC DNA]</scope>
    <source>
        <strain evidence="6 7">CGMCC 1.6291</strain>
    </source>
</reference>
<dbReference type="InterPro" id="IPR050447">
    <property type="entry name" value="Erg6_SMT_methyltransf"/>
</dbReference>
<sequence length="279" mass="31591">MSSQNYTGAVATAREYYNSDDADRFYHRVWGGEDIHVGLYEDDVEPIADASRRTVAHMGDLLGELTPEHKVLDLGAGYGGTARYLASSFGCPVVALNLSEVENERDREMNRAVGLEHMIEVLDASFEEIPYPDNHFDVVWSQDSFLHSGNREKVIEEAARVLKPGGVLIFTDPMQADDCPEGVLQPILDRIHLETLGSPKFYRETAKKYGLEEIDYEDHAHQLPRHYGRVLEETKRREASLEGEISQGYIDRMKTGLQHWVDGGNNGYLAWGIFRFRKA</sequence>
<protein>
    <submittedName>
        <fullName evidence="6">Sarcosine/dimethylglycine N-methyltransferase</fullName>
    </submittedName>
</protein>
<keyword evidence="3" id="KW-0949">S-adenosyl-L-methionine</keyword>
<dbReference type="InterPro" id="IPR029063">
    <property type="entry name" value="SAM-dependent_MTases_sf"/>
</dbReference>
<dbReference type="InterPro" id="IPR013216">
    <property type="entry name" value="Methyltransf_11"/>
</dbReference>
<dbReference type="GO" id="GO:0052729">
    <property type="term" value="F:dimethylglycine N-methyltransferase activity"/>
    <property type="evidence" value="ECO:0007669"/>
    <property type="project" value="UniProtKB-ARBA"/>
</dbReference>
<evidence type="ECO:0000256" key="4">
    <source>
        <dbReference type="ARBA" id="ARBA00060542"/>
    </source>
</evidence>
<dbReference type="AlphaFoldDB" id="A0A1H8TQ84"/>
<name>A0A1H8TQ84_9GAMM</name>